<keyword evidence="3" id="KW-1185">Reference proteome</keyword>
<dbReference type="InterPro" id="IPR040676">
    <property type="entry name" value="DUF5641"/>
</dbReference>
<proteinExistence type="predicted"/>
<dbReference type="AlphaFoldDB" id="A0A8R2D163"/>
<dbReference type="Pfam" id="PF00078">
    <property type="entry name" value="RVT_1"/>
    <property type="match status" value="1"/>
</dbReference>
<dbReference type="GeneID" id="107882198"/>
<dbReference type="PROSITE" id="PS50994">
    <property type="entry name" value="INTEGRASE"/>
    <property type="match status" value="1"/>
</dbReference>
<protein>
    <recommendedName>
        <fullName evidence="1">Integrase catalytic domain-containing protein</fullName>
    </recommendedName>
</protein>
<dbReference type="InterPro" id="IPR008042">
    <property type="entry name" value="Retrotrans_Pao"/>
</dbReference>
<dbReference type="InterPro" id="IPR000477">
    <property type="entry name" value="RT_dom"/>
</dbReference>
<name>A0A8R2D163_ACYPI</name>
<dbReference type="SUPFAM" id="SSF56672">
    <property type="entry name" value="DNA/RNA polymerases"/>
    <property type="match status" value="1"/>
</dbReference>
<dbReference type="Gene3D" id="3.30.420.10">
    <property type="entry name" value="Ribonuclease H-like superfamily/Ribonuclease H"/>
    <property type="match status" value="1"/>
</dbReference>
<dbReference type="GO" id="GO:0071897">
    <property type="term" value="P:DNA biosynthetic process"/>
    <property type="evidence" value="ECO:0007669"/>
    <property type="project" value="UniProtKB-ARBA"/>
</dbReference>
<dbReference type="PANTHER" id="PTHR47331:SF1">
    <property type="entry name" value="GAG-LIKE PROTEIN"/>
    <property type="match status" value="1"/>
</dbReference>
<dbReference type="GO" id="GO:0015074">
    <property type="term" value="P:DNA integration"/>
    <property type="evidence" value="ECO:0007669"/>
    <property type="project" value="InterPro"/>
</dbReference>
<dbReference type="InterPro" id="IPR001584">
    <property type="entry name" value="Integrase_cat-core"/>
</dbReference>
<dbReference type="Pfam" id="PF18701">
    <property type="entry name" value="DUF5641"/>
    <property type="match status" value="1"/>
</dbReference>
<dbReference type="OrthoDB" id="6611284at2759"/>
<dbReference type="KEGG" id="api:107882198"/>
<dbReference type="InterPro" id="IPR036397">
    <property type="entry name" value="RNaseH_sf"/>
</dbReference>
<dbReference type="InterPro" id="IPR012337">
    <property type="entry name" value="RNaseH-like_sf"/>
</dbReference>
<organism evidence="2 3">
    <name type="scientific">Acyrthosiphon pisum</name>
    <name type="common">Pea aphid</name>
    <dbReference type="NCBI Taxonomy" id="7029"/>
    <lineage>
        <taxon>Eukaryota</taxon>
        <taxon>Metazoa</taxon>
        <taxon>Ecdysozoa</taxon>
        <taxon>Arthropoda</taxon>
        <taxon>Hexapoda</taxon>
        <taxon>Insecta</taxon>
        <taxon>Pterygota</taxon>
        <taxon>Neoptera</taxon>
        <taxon>Paraneoptera</taxon>
        <taxon>Hemiptera</taxon>
        <taxon>Sternorrhyncha</taxon>
        <taxon>Aphidomorpha</taxon>
        <taxon>Aphidoidea</taxon>
        <taxon>Aphididae</taxon>
        <taxon>Macrosiphini</taxon>
        <taxon>Acyrthosiphon</taxon>
    </lineage>
</organism>
<dbReference type="GO" id="GO:0042575">
    <property type="term" value="C:DNA polymerase complex"/>
    <property type="evidence" value="ECO:0007669"/>
    <property type="project" value="UniProtKB-ARBA"/>
</dbReference>
<evidence type="ECO:0000313" key="2">
    <source>
        <dbReference type="EnsemblMetazoa" id="XP_016655727.1"/>
    </source>
</evidence>
<feature type="domain" description="Integrase catalytic" evidence="1">
    <location>
        <begin position="805"/>
        <end position="999"/>
    </location>
</feature>
<evidence type="ECO:0000313" key="3">
    <source>
        <dbReference type="Proteomes" id="UP000007819"/>
    </source>
</evidence>
<dbReference type="InterPro" id="IPR043502">
    <property type="entry name" value="DNA/RNA_pol_sf"/>
</dbReference>
<accession>A0A8R2D163</accession>
<dbReference type="Proteomes" id="UP000007819">
    <property type="component" value="Unassembled WGS sequence"/>
</dbReference>
<dbReference type="SUPFAM" id="SSF53098">
    <property type="entry name" value="Ribonuclease H-like"/>
    <property type="match status" value="1"/>
</dbReference>
<dbReference type="InterPro" id="IPR005312">
    <property type="entry name" value="DUF1759"/>
</dbReference>
<dbReference type="EnsemblMetazoa" id="XM_016800238.1">
    <property type="protein sequence ID" value="XP_016655727.1"/>
    <property type="gene ID" value="LOC107882198"/>
</dbReference>
<sequence length="1118" mass="127347">MYIETTAANYNIAWNSVEARYNNKKVLVQSHTKELFDIPAINEEAVQLRKLIDQLNGHMSALETLGEKPKEWGSILLHLIATKLDSSTLKAWETVSPKNEIPKVQVLLEFLEKRFKIMEAVETSSNINIQTKFGWIVAGPVDNNKSNLKETQNISLFWKVENVDKNTNYTLEEKTCYDQFIKTVRRDESGRFVVQLPFREEISNKLGNSYQSAFRRFLSTEKRLALNTKLGKDYQQFIDEYLYLGHMELLCSAGEGSVNEPGYFLPHHAVINENSSTTRLPVVFDGSSKTDTGISLNNVLLKGPTIQDDLVNILARFRTHKYAISADISKMYRQIWVTPEHRKYQKIFWRKNKEQPMQIFQLNTVTYGTVSASFLATACLYKLAEDEYSNFPEACTAIKNDFYMDDYLGGANTKEMAVQLRNDLRTVLQSELEDNMAKILGVLWHPSKDIFKYKVQDTNTDKSTTKRSILAQIASLFDPLGLVGPIVIKAKILMQEMWRLKTDWDKPDNCNIEVHGFADASLAAYGACIYIRTTDNSGVCTSHLLCAKSKVSPLKVISLPRLELCAALILVRLYNKVIPKLGIKIQRRYFWSDSSIVIAWITSPSTRWQTFVAHRVDEIHDLSSVNEWHHVGTKDNPADIISRGCSTKEIINSSIWWHGPSWLTNDNKSWPKTVCELRYTEIPEEKSTQKTAAFVAQPVVKEHILNGIIRVGGRIKNARHVNIAQRYPILIPKYSTIAKLILRNEHELLLHAGPQAMLANSRLKYWIIGGRNIARHVFHQCVKCFRLRPTIVEPIMADLPTERLEPNRPFKKCGVDYAGPISIKTSLRRNAAVLKGYICVFVCFSTRAVHIELVADLTTEAFLNALKRFIGRRGVCSDIFSDNATNFVGANNRLLELKKMFHSEEHLTKMYDALSTEGIRWHFIPPRSPHFGGLWEASIKSIKNHLYRVLGTTNLTYDELNTILIRIEAVLNSIPLTPCSSDPTDTTPLTPAHFLIGEPTCSLPEPDLTGVPDNRLKRWQRVTQLTQTLWQRWNKEYLSQLQTRRKWLDNKGPKLKVGTVVLVKENDTLPMSWSMGRVVRVQAGDDGVIRVATILVKGKEVSRAVRKLCPLPFEGNSP</sequence>
<dbReference type="Pfam" id="PF03564">
    <property type="entry name" value="DUF1759"/>
    <property type="match status" value="1"/>
</dbReference>
<dbReference type="Pfam" id="PF05380">
    <property type="entry name" value="Peptidase_A17"/>
    <property type="match status" value="2"/>
</dbReference>
<dbReference type="RefSeq" id="XP_016655727.1">
    <property type="nucleotide sequence ID" value="XM_016800238.1"/>
</dbReference>
<reference evidence="2" key="2">
    <citation type="submission" date="2022-06" db="UniProtKB">
        <authorList>
            <consortium name="EnsemblMetazoa"/>
        </authorList>
    </citation>
    <scope>IDENTIFICATION</scope>
</reference>
<dbReference type="GO" id="GO:0003676">
    <property type="term" value="F:nucleic acid binding"/>
    <property type="evidence" value="ECO:0007669"/>
    <property type="project" value="InterPro"/>
</dbReference>
<reference evidence="3" key="1">
    <citation type="submission" date="2010-06" db="EMBL/GenBank/DDBJ databases">
        <authorList>
            <person name="Jiang H."/>
            <person name="Abraham K."/>
            <person name="Ali S."/>
            <person name="Alsbrooks S.L."/>
            <person name="Anim B.N."/>
            <person name="Anosike U.S."/>
            <person name="Attaway T."/>
            <person name="Bandaranaike D.P."/>
            <person name="Battles P.K."/>
            <person name="Bell S.N."/>
            <person name="Bell A.V."/>
            <person name="Beltran B."/>
            <person name="Bickham C."/>
            <person name="Bustamante Y."/>
            <person name="Caleb T."/>
            <person name="Canada A."/>
            <person name="Cardenas V."/>
            <person name="Carter K."/>
            <person name="Chacko J."/>
            <person name="Chandrabose M.N."/>
            <person name="Chavez D."/>
            <person name="Chavez A."/>
            <person name="Chen L."/>
            <person name="Chu H.-S."/>
            <person name="Claassen K.J."/>
            <person name="Cockrell R."/>
            <person name="Collins M."/>
            <person name="Cooper J.A."/>
            <person name="Cree A."/>
            <person name="Curry S.M."/>
            <person name="Da Y."/>
            <person name="Dao M.D."/>
            <person name="Das B."/>
            <person name="Davila M.-L."/>
            <person name="Davy-Carroll L."/>
            <person name="Denson S."/>
            <person name="Dinh H."/>
            <person name="Ebong V.E."/>
            <person name="Edwards J.R."/>
            <person name="Egan A."/>
            <person name="El-Daye J."/>
            <person name="Escobedo L."/>
            <person name="Fernandez S."/>
            <person name="Fernando P.R."/>
            <person name="Flagg N."/>
            <person name="Forbes L.D."/>
            <person name="Fowler R.G."/>
            <person name="Fu Q."/>
            <person name="Gabisi R.A."/>
            <person name="Ganer J."/>
            <person name="Garbino Pronczuk A."/>
            <person name="Garcia R.M."/>
            <person name="Garner T."/>
            <person name="Garrett T.E."/>
            <person name="Gonzalez D.A."/>
            <person name="Hamid H."/>
            <person name="Hawkins E.S."/>
            <person name="Hirani K."/>
            <person name="Hogues M.E."/>
            <person name="Hollins B."/>
            <person name="Hsiao C.-H."/>
            <person name="Jabil R."/>
            <person name="James M.L."/>
            <person name="Jhangiani S.N."/>
            <person name="Johnson B."/>
            <person name="Johnson Q."/>
            <person name="Joshi V."/>
            <person name="Kalu J.B."/>
            <person name="Kam C."/>
            <person name="Kashfia A."/>
            <person name="Keebler J."/>
            <person name="Kisamo H."/>
            <person name="Kovar C.L."/>
            <person name="Lago L.A."/>
            <person name="Lai C.-Y."/>
            <person name="Laidlaw J."/>
            <person name="Lara F."/>
            <person name="Le T.-K."/>
            <person name="Lee S.L."/>
            <person name="Legall F.H."/>
            <person name="Lemon S.J."/>
            <person name="Lewis L.R."/>
            <person name="Li B."/>
            <person name="Liu Y."/>
            <person name="Liu Y.-S."/>
            <person name="Lopez J."/>
            <person name="Lozado R.J."/>
            <person name="Lu J."/>
            <person name="Madu R.C."/>
            <person name="Maheshwari M."/>
            <person name="Maheshwari R."/>
            <person name="Malloy K."/>
            <person name="Martinez E."/>
            <person name="Mathew T."/>
            <person name="Mercado I.C."/>
            <person name="Mercado C."/>
            <person name="Meyer B."/>
            <person name="Montgomery K."/>
            <person name="Morgan M.B."/>
            <person name="Munidasa M."/>
            <person name="Nazareth L.V."/>
            <person name="Nelson J."/>
            <person name="Ng B.M."/>
            <person name="Nguyen N.B."/>
            <person name="Nguyen P.Q."/>
            <person name="Nguyen T."/>
            <person name="Obregon M."/>
            <person name="Okwuonu G.O."/>
            <person name="Onwere C.G."/>
            <person name="Orozco G."/>
            <person name="Parra A."/>
            <person name="Patel S."/>
            <person name="Patil S."/>
            <person name="Perez A."/>
            <person name="Perez Y."/>
            <person name="Pham C."/>
            <person name="Primus E.L."/>
            <person name="Pu L.-L."/>
            <person name="Puazo M."/>
            <person name="Qin X."/>
            <person name="Quiroz J.B."/>
            <person name="Reese J."/>
            <person name="Richards S."/>
            <person name="Rives C.M."/>
            <person name="Robberts R."/>
            <person name="Ruiz S.J."/>
            <person name="Ruiz M.J."/>
            <person name="Santibanez J."/>
            <person name="Schneider B.W."/>
            <person name="Sisson I."/>
            <person name="Smith M."/>
            <person name="Sodergren E."/>
            <person name="Song X.-Z."/>
            <person name="Song B.B."/>
            <person name="Summersgill H."/>
            <person name="Thelus R."/>
            <person name="Thornton R.D."/>
            <person name="Trejos Z.Y."/>
            <person name="Usmani K."/>
            <person name="Vattathil S."/>
            <person name="Villasana D."/>
            <person name="Walker D.L."/>
            <person name="Wang S."/>
            <person name="Wang K."/>
            <person name="White C.S."/>
            <person name="Williams A.C."/>
            <person name="Williamson J."/>
            <person name="Wilson K."/>
            <person name="Woghiren I.O."/>
            <person name="Woodworth J.R."/>
            <person name="Worley K.C."/>
            <person name="Wright R.A."/>
            <person name="Wu W."/>
            <person name="Young L."/>
            <person name="Zhang L."/>
            <person name="Zhang J."/>
            <person name="Zhu Y."/>
            <person name="Muzny D.M."/>
            <person name="Weinstock G."/>
            <person name="Gibbs R.A."/>
        </authorList>
    </citation>
    <scope>NUCLEOTIDE SEQUENCE [LARGE SCALE GENOMIC DNA]</scope>
    <source>
        <strain evidence="3">LSR1</strain>
    </source>
</reference>
<evidence type="ECO:0000259" key="1">
    <source>
        <dbReference type="PROSITE" id="PS50994"/>
    </source>
</evidence>
<dbReference type="PANTHER" id="PTHR47331">
    <property type="entry name" value="PHD-TYPE DOMAIN-CONTAINING PROTEIN"/>
    <property type="match status" value="1"/>
</dbReference>